<protein>
    <submittedName>
        <fullName evidence="3">Tfp pilus assembly protein PilF</fullName>
    </submittedName>
</protein>
<dbReference type="RefSeq" id="WP_132252359.1">
    <property type="nucleotide sequence ID" value="NZ_SMAL01000005.1"/>
</dbReference>
<name>A0A4R3MQJ1_9FIRM</name>
<gene>
    <name evidence="3" type="ORF">EDC18_105172</name>
</gene>
<feature type="transmembrane region" description="Helical" evidence="2">
    <location>
        <begin position="7"/>
        <end position="28"/>
    </location>
</feature>
<keyword evidence="2" id="KW-0812">Transmembrane</keyword>
<reference evidence="3 4" key="1">
    <citation type="submission" date="2019-03" db="EMBL/GenBank/DDBJ databases">
        <title>Genomic Encyclopedia of Type Strains, Phase IV (KMG-IV): sequencing the most valuable type-strain genomes for metagenomic binning, comparative biology and taxonomic classification.</title>
        <authorList>
            <person name="Goeker M."/>
        </authorList>
    </citation>
    <scope>NUCLEOTIDE SEQUENCE [LARGE SCALE GENOMIC DNA]</scope>
    <source>
        <strain evidence="3 4">DSM 24629</strain>
    </source>
</reference>
<dbReference type="SMART" id="SM00028">
    <property type="entry name" value="TPR"/>
    <property type="match status" value="3"/>
</dbReference>
<sequence>MLKLKKLWRIISLFFYIGVLAYVIYYNVPIKTLLVLYISFFVITKIIFIGDTIGSIGIFSHIVNRNEEKANKYYKLAYKHNTTNFNVLASMSLIMLKEGQIEEAKKMYEELLRRPRLRTSYKKIFTANLGICYWKLGDLEKALEYYQCILDTEEFSNLLLSDDYTTLGYICLELGDFKNAEYYTDIALRLDDENVSAIDNMGQLYYRKEDFSEAKKYFEKACKIKPNTVDSNYWLGKIYKEEEKNSLAKTHFKNALDGNITALNTVTKEEIENELRMI</sequence>
<keyword evidence="2" id="KW-0472">Membrane</keyword>
<keyword evidence="4" id="KW-1185">Reference proteome</keyword>
<evidence type="ECO:0000256" key="1">
    <source>
        <dbReference type="PROSITE-ProRule" id="PRU00339"/>
    </source>
</evidence>
<dbReference type="Proteomes" id="UP000294902">
    <property type="component" value="Unassembled WGS sequence"/>
</dbReference>
<feature type="repeat" description="TPR" evidence="1">
    <location>
        <begin position="161"/>
        <end position="194"/>
    </location>
</feature>
<organism evidence="3 4">
    <name type="scientific">Natranaerovirga pectinivora</name>
    <dbReference type="NCBI Taxonomy" id="682400"/>
    <lineage>
        <taxon>Bacteria</taxon>
        <taxon>Bacillati</taxon>
        <taxon>Bacillota</taxon>
        <taxon>Clostridia</taxon>
        <taxon>Lachnospirales</taxon>
        <taxon>Natranaerovirgaceae</taxon>
        <taxon>Natranaerovirga</taxon>
    </lineage>
</organism>
<dbReference type="PROSITE" id="PS50005">
    <property type="entry name" value="TPR"/>
    <property type="match status" value="3"/>
</dbReference>
<dbReference type="PANTHER" id="PTHR44177">
    <property type="entry name" value="TETRATRICOPEPTIDE REPEAT PROTEIN 8"/>
    <property type="match status" value="1"/>
</dbReference>
<dbReference type="InterPro" id="IPR011990">
    <property type="entry name" value="TPR-like_helical_dom_sf"/>
</dbReference>
<evidence type="ECO:0000256" key="2">
    <source>
        <dbReference type="SAM" id="Phobius"/>
    </source>
</evidence>
<dbReference type="InterPro" id="IPR019734">
    <property type="entry name" value="TPR_rpt"/>
</dbReference>
<dbReference type="PROSITE" id="PS50293">
    <property type="entry name" value="TPR_REGION"/>
    <property type="match status" value="1"/>
</dbReference>
<comment type="caution">
    <text evidence="3">The sequence shown here is derived from an EMBL/GenBank/DDBJ whole genome shotgun (WGS) entry which is preliminary data.</text>
</comment>
<dbReference type="Pfam" id="PF13414">
    <property type="entry name" value="TPR_11"/>
    <property type="match status" value="1"/>
</dbReference>
<dbReference type="PANTHER" id="PTHR44177:SF1">
    <property type="entry name" value="TETRATRICOPEPTIDE REPEAT PROTEIN 8"/>
    <property type="match status" value="1"/>
</dbReference>
<dbReference type="SUPFAM" id="SSF81901">
    <property type="entry name" value="HCP-like"/>
    <property type="match status" value="1"/>
</dbReference>
<evidence type="ECO:0000313" key="4">
    <source>
        <dbReference type="Proteomes" id="UP000294902"/>
    </source>
</evidence>
<dbReference type="Gene3D" id="1.25.40.10">
    <property type="entry name" value="Tetratricopeptide repeat domain"/>
    <property type="match status" value="2"/>
</dbReference>
<proteinExistence type="predicted"/>
<keyword evidence="2" id="KW-1133">Transmembrane helix</keyword>
<dbReference type="InterPro" id="IPR028796">
    <property type="entry name" value="BBS8"/>
</dbReference>
<feature type="repeat" description="TPR" evidence="1">
    <location>
        <begin position="123"/>
        <end position="156"/>
    </location>
</feature>
<feature type="transmembrane region" description="Helical" evidence="2">
    <location>
        <begin position="34"/>
        <end position="59"/>
    </location>
</feature>
<dbReference type="AlphaFoldDB" id="A0A4R3MQJ1"/>
<dbReference type="OrthoDB" id="305319at2"/>
<dbReference type="Pfam" id="PF13432">
    <property type="entry name" value="TPR_16"/>
    <property type="match status" value="1"/>
</dbReference>
<keyword evidence="1" id="KW-0802">TPR repeat</keyword>
<accession>A0A4R3MQJ1</accession>
<feature type="repeat" description="TPR" evidence="1">
    <location>
        <begin position="195"/>
        <end position="228"/>
    </location>
</feature>
<evidence type="ECO:0000313" key="3">
    <source>
        <dbReference type="EMBL" id="TCT14690.1"/>
    </source>
</evidence>
<dbReference type="EMBL" id="SMAL01000005">
    <property type="protein sequence ID" value="TCT14690.1"/>
    <property type="molecule type" value="Genomic_DNA"/>
</dbReference>